<dbReference type="CDD" id="cd02947">
    <property type="entry name" value="TRX_family"/>
    <property type="match status" value="1"/>
</dbReference>
<feature type="chain" id="PRO_5047235967" description="Thioredoxin domain-containing protein" evidence="1">
    <location>
        <begin position="22"/>
        <end position="173"/>
    </location>
</feature>
<evidence type="ECO:0000313" key="3">
    <source>
        <dbReference type="EMBL" id="WWC82752.1"/>
    </source>
</evidence>
<organism evidence="3 4">
    <name type="scientific">Mycovorax composti</name>
    <dbReference type="NCBI Taxonomy" id="2962693"/>
    <lineage>
        <taxon>Bacteria</taxon>
        <taxon>Pseudomonadati</taxon>
        <taxon>Bacteroidota</taxon>
        <taxon>Chitinophagia</taxon>
        <taxon>Chitinophagales</taxon>
        <taxon>Chitinophagaceae</taxon>
        <taxon>Mycovorax</taxon>
    </lineage>
</organism>
<dbReference type="EMBL" id="CP144143">
    <property type="protein sequence ID" value="WWC82752.1"/>
    <property type="molecule type" value="Genomic_DNA"/>
</dbReference>
<reference evidence="4" key="1">
    <citation type="submission" date="2024-01" db="EMBL/GenBank/DDBJ databases">
        <title>Mycovorax composti gen. nov. sp. nov., a member of the family Chitinophagaceae isolated from button mushroom compost.</title>
        <authorList>
            <person name="Thai M."/>
            <person name="Bell T.L."/>
            <person name="Kertesz M.A."/>
        </authorList>
    </citation>
    <scope>NUCLEOTIDE SEQUENCE [LARGE SCALE GENOMIC DNA]</scope>
    <source>
        <strain evidence="4">C216</strain>
    </source>
</reference>
<sequence length="173" mass="19640">MLMRYLLVTLFIGISVLSAKAQQYEVVKDRTGKNLLKGFVTDSILRADTINYKWFGEHQAAYTPPETVVKAFADTKDNVSILIFFGTWCADSHYVIPRFYKILEQVGFDKNRLTVFALDRTKKDNAHFATNMNIAHVPTIIILKDGKELGRVVEYGPSGKFDEELATILKKAM</sequence>
<dbReference type="InterPro" id="IPR036249">
    <property type="entry name" value="Thioredoxin-like_sf"/>
</dbReference>
<evidence type="ECO:0000313" key="4">
    <source>
        <dbReference type="Proteomes" id="UP001321305"/>
    </source>
</evidence>
<feature type="signal peptide" evidence="1">
    <location>
        <begin position="1"/>
        <end position="21"/>
    </location>
</feature>
<protein>
    <recommendedName>
        <fullName evidence="2">Thioredoxin domain-containing protein</fullName>
    </recommendedName>
</protein>
<name>A0ABZ2EGX1_9BACT</name>
<dbReference type="Proteomes" id="UP001321305">
    <property type="component" value="Chromosome"/>
</dbReference>
<dbReference type="Pfam" id="PF00085">
    <property type="entry name" value="Thioredoxin"/>
    <property type="match status" value="1"/>
</dbReference>
<gene>
    <name evidence="3" type="ORF">PIECOFPK_00461</name>
</gene>
<evidence type="ECO:0000256" key="1">
    <source>
        <dbReference type="SAM" id="SignalP"/>
    </source>
</evidence>
<keyword evidence="4" id="KW-1185">Reference proteome</keyword>
<dbReference type="Gene3D" id="3.40.30.10">
    <property type="entry name" value="Glutaredoxin"/>
    <property type="match status" value="1"/>
</dbReference>
<dbReference type="PROSITE" id="PS51352">
    <property type="entry name" value="THIOREDOXIN_2"/>
    <property type="match status" value="1"/>
</dbReference>
<feature type="domain" description="Thioredoxin" evidence="2">
    <location>
        <begin position="15"/>
        <end position="173"/>
    </location>
</feature>
<evidence type="ECO:0000259" key="2">
    <source>
        <dbReference type="PROSITE" id="PS51352"/>
    </source>
</evidence>
<dbReference type="InterPro" id="IPR013766">
    <property type="entry name" value="Thioredoxin_domain"/>
</dbReference>
<proteinExistence type="predicted"/>
<dbReference type="SUPFAM" id="SSF52833">
    <property type="entry name" value="Thioredoxin-like"/>
    <property type="match status" value="1"/>
</dbReference>
<accession>A0ABZ2EGX1</accession>
<keyword evidence="1" id="KW-0732">Signal</keyword>